<dbReference type="GO" id="GO:0004156">
    <property type="term" value="F:dihydropteroate synthase activity"/>
    <property type="evidence" value="ECO:0007669"/>
    <property type="project" value="UniProtKB-EC"/>
</dbReference>
<dbReference type="Pfam" id="PF01288">
    <property type="entry name" value="HPPK"/>
    <property type="match status" value="1"/>
</dbReference>
<evidence type="ECO:0000256" key="23">
    <source>
        <dbReference type="ARBA" id="ARBA00067568"/>
    </source>
</evidence>
<gene>
    <name evidence="26" type="ORF">M409DRAFT_25786</name>
</gene>
<dbReference type="SUPFAM" id="SSF51717">
    <property type="entry name" value="Dihydropteroate synthetase-like"/>
    <property type="match status" value="1"/>
</dbReference>
<comment type="pathway">
    <text evidence="7">Cofactor biosynthesis; tetrahydrofolate biosynthesis; 2-amino-4-hydroxy-6-hydroxymethyl-7,8-dihydropteridine diphosphate from 7,8-dihydroneopterin triphosphate: step 4/4.</text>
</comment>
<dbReference type="InterPro" id="IPR006390">
    <property type="entry name" value="DHP_synth_dom"/>
</dbReference>
<evidence type="ECO:0000256" key="24">
    <source>
        <dbReference type="ARBA" id="ARBA00068111"/>
    </source>
</evidence>
<dbReference type="GO" id="GO:0016301">
    <property type="term" value="F:kinase activity"/>
    <property type="evidence" value="ECO:0007669"/>
    <property type="project" value="UniProtKB-KW"/>
</dbReference>
<keyword evidence="14" id="KW-0479">Metal-binding</keyword>
<dbReference type="GO" id="GO:0046872">
    <property type="term" value="F:metal ion binding"/>
    <property type="evidence" value="ECO:0007669"/>
    <property type="project" value="UniProtKB-KW"/>
</dbReference>
<dbReference type="GO" id="GO:0003848">
    <property type="term" value="F:2-amino-4-hydroxy-6-hydroxymethyldihydropteridine diphosphokinase activity"/>
    <property type="evidence" value="ECO:0007669"/>
    <property type="project" value="UniProtKB-EC"/>
</dbReference>
<dbReference type="Gene3D" id="3.30.70.560">
    <property type="entry name" value="7,8-Dihydro-6-hydroxymethylpterin-pyrophosphokinase HPPK"/>
    <property type="match status" value="1"/>
</dbReference>
<evidence type="ECO:0000256" key="10">
    <source>
        <dbReference type="ARBA" id="ARBA00012458"/>
    </source>
</evidence>
<dbReference type="EC" id="2.5.1.15" evidence="10"/>
<dbReference type="NCBIfam" id="TIGR01498">
    <property type="entry name" value="folK"/>
    <property type="match status" value="1"/>
</dbReference>
<evidence type="ECO:0000256" key="12">
    <source>
        <dbReference type="ARBA" id="ARBA00013253"/>
    </source>
</evidence>
<keyword evidence="13" id="KW-0808">Transferase</keyword>
<evidence type="ECO:0000256" key="19">
    <source>
        <dbReference type="ARBA" id="ARBA00022909"/>
    </source>
</evidence>
<evidence type="ECO:0000256" key="14">
    <source>
        <dbReference type="ARBA" id="ARBA00022723"/>
    </source>
</evidence>
<evidence type="ECO:0000256" key="2">
    <source>
        <dbReference type="ARBA" id="ARBA00000198"/>
    </source>
</evidence>
<evidence type="ECO:0000259" key="25">
    <source>
        <dbReference type="PROSITE" id="PS50972"/>
    </source>
</evidence>
<dbReference type="InterPro" id="IPR011005">
    <property type="entry name" value="Dihydropteroate_synth-like_sf"/>
</dbReference>
<dbReference type="GeneID" id="54561103"/>
<dbReference type="NCBIfam" id="TIGR01496">
    <property type="entry name" value="DHPS"/>
    <property type="match status" value="1"/>
</dbReference>
<keyword evidence="27" id="KW-1185">Reference proteome</keyword>
<keyword evidence="17" id="KW-0067">ATP-binding</keyword>
<evidence type="ECO:0000256" key="22">
    <source>
        <dbReference type="ARBA" id="ARBA00061548"/>
    </source>
</evidence>
<dbReference type="GO" id="GO:0046654">
    <property type="term" value="P:tetrahydrofolate biosynthetic process"/>
    <property type="evidence" value="ECO:0007669"/>
    <property type="project" value="UniProtKB-UniPathway"/>
</dbReference>
<dbReference type="CDD" id="cd00739">
    <property type="entry name" value="DHPS"/>
    <property type="match status" value="1"/>
</dbReference>
<evidence type="ECO:0000313" key="27">
    <source>
        <dbReference type="Proteomes" id="UP000799537"/>
    </source>
</evidence>
<dbReference type="Gene3D" id="3.20.20.20">
    <property type="entry name" value="Dihydropteroate synthase-like"/>
    <property type="match status" value="1"/>
</dbReference>
<dbReference type="PROSITE" id="PS00794">
    <property type="entry name" value="HPPK"/>
    <property type="match status" value="1"/>
</dbReference>
<keyword evidence="16" id="KW-0418">Kinase</keyword>
<keyword evidence="18" id="KW-0460">Magnesium</keyword>
<evidence type="ECO:0000256" key="17">
    <source>
        <dbReference type="ARBA" id="ARBA00022840"/>
    </source>
</evidence>
<dbReference type="InterPro" id="IPR035907">
    <property type="entry name" value="Hppk_sf"/>
</dbReference>
<keyword evidence="20" id="KW-0511">Multifunctional enzyme</keyword>
<accession>A0A6A6CAH2</accession>
<dbReference type="OrthoDB" id="615426at2759"/>
<organism evidence="26 27">
    <name type="scientific">Zasmidium cellare ATCC 36951</name>
    <dbReference type="NCBI Taxonomy" id="1080233"/>
    <lineage>
        <taxon>Eukaryota</taxon>
        <taxon>Fungi</taxon>
        <taxon>Dikarya</taxon>
        <taxon>Ascomycota</taxon>
        <taxon>Pezizomycotina</taxon>
        <taxon>Dothideomycetes</taxon>
        <taxon>Dothideomycetidae</taxon>
        <taxon>Mycosphaerellales</taxon>
        <taxon>Mycosphaerellaceae</taxon>
        <taxon>Zasmidium</taxon>
    </lineage>
</organism>
<comment type="catalytic activity">
    <reaction evidence="3">
        <text>7,8-dihydroneopterin = 6-hydroxymethyl-7,8-dihydropterin + glycolaldehyde</text>
        <dbReference type="Rhea" id="RHEA:10540"/>
        <dbReference type="ChEBI" id="CHEBI:17001"/>
        <dbReference type="ChEBI" id="CHEBI:17071"/>
        <dbReference type="ChEBI" id="CHEBI:44841"/>
        <dbReference type="EC" id="4.1.2.25"/>
    </reaction>
</comment>
<dbReference type="GO" id="GO:0046656">
    <property type="term" value="P:folic acid biosynthetic process"/>
    <property type="evidence" value="ECO:0007669"/>
    <property type="project" value="UniProtKB-KW"/>
</dbReference>
<proteinExistence type="inferred from homology"/>
<comment type="similarity">
    <text evidence="8">In the N-terminal section; belongs to the DHNA family.</text>
</comment>
<dbReference type="PANTHER" id="PTHR20941">
    <property type="entry name" value="FOLATE SYNTHESIS PROTEINS"/>
    <property type="match status" value="1"/>
</dbReference>
<comment type="pathway">
    <text evidence="5">Cofactor biosynthesis; tetrahydrofolate biosynthesis; 7,8-dihydrofolate from 2-amino-4-hydroxy-6-hydroxymethyl-7,8-dihydropteridine diphosphate and 4-aminobenzoate: step 1/2.</text>
</comment>
<evidence type="ECO:0000256" key="3">
    <source>
        <dbReference type="ARBA" id="ARBA00001353"/>
    </source>
</evidence>
<sequence>MALPDSEALRSATPTQAGIKIQDEIDYIADIFTMVVQRFCAEMTFHTREDATSTIAEALLRVIQLRTPVLRLDRLHLNNHFASQGNDPAVSLQAVARWQTGSQGSMSEHPDTREVEVVVTQRHQANVREQNDDLELEIDCAKDEDPAVTIADASPSSEPAVAKFEPIAGSKSQLAKALDNFIEPEWAVRMKQNQAYVRGLQNGIFIALGSNVGDRFAAIESACKRIDEDPDLEIVQTSELFETEPMYVEDQNRFLNGVCQINTSLEPMDLLDKLQAIENGLGRVKIIDKGPRNIDLDIVAYGQRQLSTDRLIIPHRLMLEREFVLRPLSSIAERFVHPVTRRSMRSHLAMLPPSATPMYPLTPLAPSLDPLRSLDPGRKTLIMSILNVTPDSFSDGGDNPPADKEALKATAASHIAAGAAIIDIGGQSSRPNAPDITAEEEIARILPAIEAIKSLPEASNVAISVDTYRASVAEAAVNAGAHIINDISAGILDPEMLPTIAQLGCTYVMMHMRGTPHTMQNDENTSYPRGVVETVASELRERLDAARAAGIRRWRIILDPGIGFAKTTEQNLELLRSMPRLTTGFGMKYLPWLVGTSRKGFIGKVTGVGKASERVAGTAATVTAAVAGGAGIVRVHDVEEMARVVKMADAIYRVPKNQDLLRL</sequence>
<keyword evidence="15" id="KW-0547">Nucleotide-binding</keyword>
<evidence type="ECO:0000256" key="21">
    <source>
        <dbReference type="ARBA" id="ARBA00058009"/>
    </source>
</evidence>
<dbReference type="RefSeq" id="XP_033664904.1">
    <property type="nucleotide sequence ID" value="XM_033807831.1"/>
</dbReference>
<evidence type="ECO:0000256" key="20">
    <source>
        <dbReference type="ARBA" id="ARBA00023268"/>
    </source>
</evidence>
<comment type="catalytic activity">
    <reaction evidence="2">
        <text>6-hydroxymethyl-7,8-dihydropterin + ATP = (7,8-dihydropterin-6-yl)methyl diphosphate + AMP + H(+)</text>
        <dbReference type="Rhea" id="RHEA:11412"/>
        <dbReference type="ChEBI" id="CHEBI:15378"/>
        <dbReference type="ChEBI" id="CHEBI:30616"/>
        <dbReference type="ChEBI" id="CHEBI:44841"/>
        <dbReference type="ChEBI" id="CHEBI:72950"/>
        <dbReference type="ChEBI" id="CHEBI:456215"/>
        <dbReference type="EC" id="2.7.6.3"/>
    </reaction>
</comment>
<comment type="function">
    <text evidence="21">Catalyzes three sequential steps of tetrahydrofolate biosynthesis.</text>
</comment>
<comment type="cofactor">
    <cofactor evidence="4">
        <name>Mg(2+)</name>
        <dbReference type="ChEBI" id="CHEBI:18420"/>
    </cofactor>
</comment>
<keyword evidence="19" id="KW-0289">Folate biosynthesis</keyword>
<protein>
    <recommendedName>
        <fullName evidence="23">Folic acid synthesis protein FOL1</fullName>
        <ecNumber evidence="10">2.5.1.15</ecNumber>
        <ecNumber evidence="12">2.7.6.3</ecNumber>
        <ecNumber evidence="11">4.1.2.25</ecNumber>
    </recommendedName>
    <alternativeName>
        <fullName evidence="24">Folic acid synthesis protein fol1</fullName>
    </alternativeName>
</protein>
<evidence type="ECO:0000313" key="26">
    <source>
        <dbReference type="EMBL" id="KAF2164015.1"/>
    </source>
</evidence>
<dbReference type="FunFam" id="3.20.20.20:FF:000006">
    <property type="entry name" value="Dihydropteroate synthase"/>
    <property type="match status" value="1"/>
</dbReference>
<evidence type="ECO:0000256" key="6">
    <source>
        <dbReference type="ARBA" id="ARBA00005013"/>
    </source>
</evidence>
<dbReference type="Proteomes" id="UP000799537">
    <property type="component" value="Unassembled WGS sequence"/>
</dbReference>
<dbReference type="InterPro" id="IPR000489">
    <property type="entry name" value="Pterin-binding_dom"/>
</dbReference>
<dbReference type="GO" id="GO:0005740">
    <property type="term" value="C:mitochondrial envelope"/>
    <property type="evidence" value="ECO:0007669"/>
    <property type="project" value="TreeGrafter"/>
</dbReference>
<evidence type="ECO:0000256" key="4">
    <source>
        <dbReference type="ARBA" id="ARBA00001946"/>
    </source>
</evidence>
<evidence type="ECO:0000256" key="11">
    <source>
        <dbReference type="ARBA" id="ARBA00013043"/>
    </source>
</evidence>
<dbReference type="PANTHER" id="PTHR20941:SF1">
    <property type="entry name" value="FOLIC ACID SYNTHESIS PROTEIN FOL1"/>
    <property type="match status" value="1"/>
</dbReference>
<evidence type="ECO:0000256" key="13">
    <source>
        <dbReference type="ARBA" id="ARBA00022679"/>
    </source>
</evidence>
<evidence type="ECO:0000256" key="9">
    <source>
        <dbReference type="ARBA" id="ARBA00009951"/>
    </source>
</evidence>
<dbReference type="SUPFAM" id="SSF55083">
    <property type="entry name" value="6-hydroxymethyl-7,8-dihydropterin pyrophosphokinase, HPPK"/>
    <property type="match status" value="1"/>
</dbReference>
<dbReference type="EC" id="4.1.2.25" evidence="11"/>
<evidence type="ECO:0000256" key="16">
    <source>
        <dbReference type="ARBA" id="ARBA00022777"/>
    </source>
</evidence>
<comment type="similarity">
    <text evidence="22">In the central section; belongs to the HPPK family.</text>
</comment>
<evidence type="ECO:0000256" key="18">
    <source>
        <dbReference type="ARBA" id="ARBA00022842"/>
    </source>
</evidence>
<dbReference type="GO" id="GO:0004150">
    <property type="term" value="F:dihydroneopterin aldolase activity"/>
    <property type="evidence" value="ECO:0007669"/>
    <property type="project" value="UniProtKB-EC"/>
</dbReference>
<comment type="pathway">
    <text evidence="6">Cofactor biosynthesis; tetrahydrofolate biosynthesis; 2-amino-4-hydroxy-6-hydroxymethyl-7,8-dihydropteridine diphosphate from 7,8-dihydroneopterin triphosphate: step 3/4.</text>
</comment>
<reference evidence="26" key="1">
    <citation type="journal article" date="2020" name="Stud. Mycol.">
        <title>101 Dothideomycetes genomes: a test case for predicting lifestyles and emergence of pathogens.</title>
        <authorList>
            <person name="Haridas S."/>
            <person name="Albert R."/>
            <person name="Binder M."/>
            <person name="Bloem J."/>
            <person name="Labutti K."/>
            <person name="Salamov A."/>
            <person name="Andreopoulos B."/>
            <person name="Baker S."/>
            <person name="Barry K."/>
            <person name="Bills G."/>
            <person name="Bluhm B."/>
            <person name="Cannon C."/>
            <person name="Castanera R."/>
            <person name="Culley D."/>
            <person name="Daum C."/>
            <person name="Ezra D."/>
            <person name="Gonzalez J."/>
            <person name="Henrissat B."/>
            <person name="Kuo A."/>
            <person name="Liang C."/>
            <person name="Lipzen A."/>
            <person name="Lutzoni F."/>
            <person name="Magnuson J."/>
            <person name="Mondo S."/>
            <person name="Nolan M."/>
            <person name="Ohm R."/>
            <person name="Pangilinan J."/>
            <person name="Park H.-J."/>
            <person name="Ramirez L."/>
            <person name="Alfaro M."/>
            <person name="Sun H."/>
            <person name="Tritt A."/>
            <person name="Yoshinaga Y."/>
            <person name="Zwiers L.-H."/>
            <person name="Turgeon B."/>
            <person name="Goodwin S."/>
            <person name="Spatafora J."/>
            <person name="Crous P."/>
            <person name="Grigoriev I."/>
        </authorList>
    </citation>
    <scope>NUCLEOTIDE SEQUENCE</scope>
    <source>
        <strain evidence="26">ATCC 36951</strain>
    </source>
</reference>
<dbReference type="UniPathway" id="UPA00077">
    <property type="reaction ID" value="UER00155"/>
</dbReference>
<evidence type="ECO:0000256" key="15">
    <source>
        <dbReference type="ARBA" id="ARBA00022741"/>
    </source>
</evidence>
<dbReference type="InterPro" id="IPR000550">
    <property type="entry name" value="Hppk"/>
</dbReference>
<dbReference type="Pfam" id="PF00809">
    <property type="entry name" value="Pterin_bind"/>
    <property type="match status" value="1"/>
</dbReference>
<evidence type="ECO:0000256" key="5">
    <source>
        <dbReference type="ARBA" id="ARBA00004763"/>
    </source>
</evidence>
<dbReference type="EMBL" id="ML993606">
    <property type="protein sequence ID" value="KAF2164015.1"/>
    <property type="molecule type" value="Genomic_DNA"/>
</dbReference>
<comment type="similarity">
    <text evidence="9">In the C-terminal section; belongs to the DHPS family.</text>
</comment>
<dbReference type="PROSITE" id="PS00793">
    <property type="entry name" value="DHPS_2"/>
    <property type="match status" value="1"/>
</dbReference>
<dbReference type="GO" id="GO:0005524">
    <property type="term" value="F:ATP binding"/>
    <property type="evidence" value="ECO:0007669"/>
    <property type="project" value="UniProtKB-KW"/>
</dbReference>
<dbReference type="CDD" id="cd00483">
    <property type="entry name" value="HPPK"/>
    <property type="match status" value="1"/>
</dbReference>
<evidence type="ECO:0000256" key="8">
    <source>
        <dbReference type="ARBA" id="ARBA00009640"/>
    </source>
</evidence>
<dbReference type="InterPro" id="IPR045031">
    <property type="entry name" value="DHP_synth-like"/>
</dbReference>
<dbReference type="EC" id="2.7.6.3" evidence="12"/>
<evidence type="ECO:0000256" key="7">
    <source>
        <dbReference type="ARBA" id="ARBA00005051"/>
    </source>
</evidence>
<feature type="domain" description="Pterin-binding" evidence="25">
    <location>
        <begin position="380"/>
        <end position="646"/>
    </location>
</feature>
<comment type="catalytic activity">
    <reaction evidence="1">
        <text>(7,8-dihydropterin-6-yl)methyl diphosphate + 4-aminobenzoate = 7,8-dihydropteroate + diphosphate</text>
        <dbReference type="Rhea" id="RHEA:19949"/>
        <dbReference type="ChEBI" id="CHEBI:17836"/>
        <dbReference type="ChEBI" id="CHEBI:17839"/>
        <dbReference type="ChEBI" id="CHEBI:33019"/>
        <dbReference type="ChEBI" id="CHEBI:72950"/>
        <dbReference type="EC" id="2.5.1.15"/>
    </reaction>
</comment>
<dbReference type="AlphaFoldDB" id="A0A6A6CAH2"/>
<evidence type="ECO:0000256" key="1">
    <source>
        <dbReference type="ARBA" id="ARBA00000012"/>
    </source>
</evidence>
<dbReference type="PROSITE" id="PS50972">
    <property type="entry name" value="PTERIN_BINDING"/>
    <property type="match status" value="1"/>
</dbReference>
<name>A0A6A6CAH2_ZASCE</name>